<comment type="caution">
    <text evidence="2">The sequence shown here is derived from an EMBL/GenBank/DDBJ whole genome shotgun (WGS) entry which is preliminary data.</text>
</comment>
<evidence type="ECO:0000313" key="2">
    <source>
        <dbReference type="EMBL" id="KRX01363.1"/>
    </source>
</evidence>
<protein>
    <submittedName>
        <fullName evidence="2">Uncharacterized protein</fullName>
    </submittedName>
</protein>
<sequence>MAGKMKGRMRLPNQVPKINFDCQEIALFGQHLGSDTCLYCAHNVQSDYLKIPKYDPYYLYLQQMEELKQKEEQEKQQRLKENPELKQQQDEEEKKNLDELEQDDKTRSLSKQESLISEKEEIFSIDSDDYNNDNLLFKRFKHCYCCKGVVKFCENCVQIQGMDSCVCFQMYQVEKNI</sequence>
<name>A0A0V0QGG0_PSEPJ</name>
<keyword evidence="3" id="KW-1185">Reference proteome</keyword>
<evidence type="ECO:0000256" key="1">
    <source>
        <dbReference type="SAM" id="MobiDB-lite"/>
    </source>
</evidence>
<dbReference type="AlphaFoldDB" id="A0A0V0QGG0"/>
<accession>A0A0V0QGG0</accession>
<organism evidence="2 3">
    <name type="scientific">Pseudocohnilembus persalinus</name>
    <name type="common">Ciliate</name>
    <dbReference type="NCBI Taxonomy" id="266149"/>
    <lineage>
        <taxon>Eukaryota</taxon>
        <taxon>Sar</taxon>
        <taxon>Alveolata</taxon>
        <taxon>Ciliophora</taxon>
        <taxon>Intramacronucleata</taxon>
        <taxon>Oligohymenophorea</taxon>
        <taxon>Scuticociliatia</taxon>
        <taxon>Philasterida</taxon>
        <taxon>Pseudocohnilembidae</taxon>
        <taxon>Pseudocohnilembus</taxon>
    </lineage>
</organism>
<proteinExistence type="predicted"/>
<evidence type="ECO:0000313" key="3">
    <source>
        <dbReference type="Proteomes" id="UP000054937"/>
    </source>
</evidence>
<dbReference type="EMBL" id="LDAU01000170">
    <property type="protein sequence ID" value="KRX01363.1"/>
    <property type="molecule type" value="Genomic_DNA"/>
</dbReference>
<dbReference type="InParanoid" id="A0A0V0QGG0"/>
<feature type="compositionally biased region" description="Basic and acidic residues" evidence="1">
    <location>
        <begin position="70"/>
        <end position="107"/>
    </location>
</feature>
<gene>
    <name evidence="2" type="ORF">PPERSA_01266</name>
</gene>
<feature type="region of interest" description="Disordered" evidence="1">
    <location>
        <begin position="70"/>
        <end position="113"/>
    </location>
</feature>
<dbReference type="Proteomes" id="UP000054937">
    <property type="component" value="Unassembled WGS sequence"/>
</dbReference>
<reference evidence="2 3" key="1">
    <citation type="journal article" date="2015" name="Sci. Rep.">
        <title>Genome of the facultative scuticociliatosis pathogen Pseudocohnilembus persalinus provides insight into its virulence through horizontal gene transfer.</title>
        <authorList>
            <person name="Xiong J."/>
            <person name="Wang G."/>
            <person name="Cheng J."/>
            <person name="Tian M."/>
            <person name="Pan X."/>
            <person name="Warren A."/>
            <person name="Jiang C."/>
            <person name="Yuan D."/>
            <person name="Miao W."/>
        </authorList>
    </citation>
    <scope>NUCLEOTIDE SEQUENCE [LARGE SCALE GENOMIC DNA]</scope>
    <source>
        <strain evidence="2">36N120E</strain>
    </source>
</reference>